<protein>
    <submittedName>
        <fullName evidence="1">CG16787 CG16787PAlike [Tribolium castaneum]</fullName>
    </submittedName>
</protein>
<dbReference type="InterPro" id="IPR018790">
    <property type="entry name" value="DUF2358"/>
</dbReference>
<dbReference type="AlphaFoldDB" id="A0A0K2UCZ3"/>
<name>A0A0K2UCZ3_LEPSM</name>
<evidence type="ECO:0000313" key="1">
    <source>
        <dbReference type="EMBL" id="CDW36113.1"/>
    </source>
</evidence>
<dbReference type="EMBL" id="HACA01018752">
    <property type="protein sequence ID" value="CDW36113.1"/>
    <property type="molecule type" value="Transcribed_RNA"/>
</dbReference>
<sequence>MQLCKLGSWLCRRGGPMVSKAYRCCSTSSSPPDAGVMEETSKRIHREVSLFFLRKPSSDWIRPDFVFENRSTNKTIVGGLQYYRSLLLFKAWGNFRFPFILFRIRQSETNLENGTVTLHWDIKGMTQLRLLIWYFPKKLWYPTHMIKHSNTWKEGISVIHVDKDGKLYRHIFDDKVPSSKLKAIFSLKESIQRKIKDSGRVEPQLLSKGEKYLTIHSHINNKNAS</sequence>
<organism evidence="1">
    <name type="scientific">Lepeophtheirus salmonis</name>
    <name type="common">Salmon louse</name>
    <name type="synonym">Caligus salmonis</name>
    <dbReference type="NCBI Taxonomy" id="72036"/>
    <lineage>
        <taxon>Eukaryota</taxon>
        <taxon>Metazoa</taxon>
        <taxon>Ecdysozoa</taxon>
        <taxon>Arthropoda</taxon>
        <taxon>Crustacea</taxon>
        <taxon>Multicrustacea</taxon>
        <taxon>Hexanauplia</taxon>
        <taxon>Copepoda</taxon>
        <taxon>Siphonostomatoida</taxon>
        <taxon>Caligidae</taxon>
        <taxon>Lepeophtheirus</taxon>
    </lineage>
</organism>
<proteinExistence type="predicted"/>
<dbReference type="OrthoDB" id="44820at2759"/>
<reference evidence="1" key="1">
    <citation type="submission" date="2014-05" db="EMBL/GenBank/DDBJ databases">
        <authorList>
            <person name="Chronopoulou M."/>
        </authorList>
    </citation>
    <scope>NUCLEOTIDE SEQUENCE</scope>
    <source>
        <tissue evidence="1">Whole organism</tissue>
    </source>
</reference>
<accession>A0A0K2UCZ3</accession>
<dbReference type="Pfam" id="PF10184">
    <property type="entry name" value="DUF2358"/>
    <property type="match status" value="1"/>
</dbReference>